<evidence type="ECO:0000256" key="12">
    <source>
        <dbReference type="ARBA" id="ARBA00040992"/>
    </source>
</evidence>
<feature type="transmembrane region" description="Helical" evidence="14">
    <location>
        <begin position="48"/>
        <end position="65"/>
    </location>
</feature>
<feature type="domain" description="Fatty acid hydroxylase" evidence="15">
    <location>
        <begin position="123"/>
        <end position="253"/>
    </location>
</feature>
<comment type="subcellular location">
    <subcellularLocation>
        <location evidence="2">Endoplasmic reticulum membrane</location>
        <topology evidence="2">Multi-pass membrane protein</topology>
    </subcellularLocation>
</comment>
<evidence type="ECO:0000313" key="18">
    <source>
        <dbReference type="Proteomes" id="UP000639338"/>
    </source>
</evidence>
<evidence type="ECO:0000256" key="8">
    <source>
        <dbReference type="ARBA" id="ARBA00023098"/>
    </source>
</evidence>
<keyword evidence="8" id="KW-0443">Lipid metabolism</keyword>
<evidence type="ECO:0000256" key="9">
    <source>
        <dbReference type="ARBA" id="ARBA00023136"/>
    </source>
</evidence>
<keyword evidence="18" id="KW-1185">Reference proteome</keyword>
<dbReference type="GO" id="GO:0008610">
    <property type="term" value="P:lipid biosynthetic process"/>
    <property type="evidence" value="ECO:0007669"/>
    <property type="project" value="InterPro"/>
</dbReference>
<dbReference type="GO" id="GO:0006643">
    <property type="term" value="P:membrane lipid metabolic process"/>
    <property type="evidence" value="ECO:0007669"/>
    <property type="project" value="TreeGrafter"/>
</dbReference>
<reference evidence="17 18" key="1">
    <citation type="submission" date="2020-08" db="EMBL/GenBank/DDBJ databases">
        <title>Aphidius gifuensis genome sequencing and assembly.</title>
        <authorList>
            <person name="Du Z."/>
        </authorList>
    </citation>
    <scope>NUCLEOTIDE SEQUENCE [LARGE SCALE GENOMIC DNA]</scope>
    <source>
        <strain evidence="17">YNYX2018</strain>
        <tissue evidence="17">Adults</tissue>
    </source>
</reference>
<comment type="caution">
    <text evidence="17">The sequence shown here is derived from an EMBL/GenBank/DDBJ whole genome shotgun (WGS) entry which is preliminary data.</text>
</comment>
<protein>
    <recommendedName>
        <fullName evidence="12">Alkylglycerol monooxygenase</fullName>
        <ecNumber evidence="11">1.14.16.5</ecNumber>
    </recommendedName>
</protein>
<dbReference type="Pfam" id="PF04116">
    <property type="entry name" value="FA_hydroxylase"/>
    <property type="match status" value="1"/>
</dbReference>
<evidence type="ECO:0000259" key="15">
    <source>
        <dbReference type="Pfam" id="PF04116"/>
    </source>
</evidence>
<evidence type="ECO:0000256" key="7">
    <source>
        <dbReference type="ARBA" id="ARBA00023004"/>
    </source>
</evidence>
<feature type="domain" description="Alkylglycerol monooxygenase C-terminal" evidence="16">
    <location>
        <begin position="341"/>
        <end position="422"/>
    </location>
</feature>
<dbReference type="OrthoDB" id="6354873at2759"/>
<dbReference type="InterPro" id="IPR056853">
    <property type="entry name" value="AGMP_C"/>
</dbReference>
<feature type="transmembrane region" description="Helical" evidence="14">
    <location>
        <begin position="338"/>
        <end position="356"/>
    </location>
</feature>
<comment type="catalytic activity">
    <reaction evidence="13">
        <text>1-O-(1,2-saturated-alkyl)-sn-glycerol + (6R)-L-erythro-5,6,7,8-tetrahydrobiopterin + O2 = a 1-(1-hydroxyalkyl)-sn-glycerol + (6R)-L-erythro-6,7-dihydrobiopterin + H2O</text>
        <dbReference type="Rhea" id="RHEA:36255"/>
        <dbReference type="ChEBI" id="CHEBI:15377"/>
        <dbReference type="ChEBI" id="CHEBI:15379"/>
        <dbReference type="ChEBI" id="CHEBI:43120"/>
        <dbReference type="ChEBI" id="CHEBI:59560"/>
        <dbReference type="ChEBI" id="CHEBI:73418"/>
        <dbReference type="ChEBI" id="CHEBI:83957"/>
        <dbReference type="EC" id="1.14.16.5"/>
    </reaction>
</comment>
<dbReference type="InterPro" id="IPR006694">
    <property type="entry name" value="Fatty_acid_hydroxylase"/>
</dbReference>
<evidence type="ECO:0000256" key="6">
    <source>
        <dbReference type="ARBA" id="ARBA00023002"/>
    </source>
</evidence>
<evidence type="ECO:0000256" key="10">
    <source>
        <dbReference type="ARBA" id="ARBA00038190"/>
    </source>
</evidence>
<feature type="transmembrane region" description="Helical" evidence="14">
    <location>
        <begin position="368"/>
        <end position="387"/>
    </location>
</feature>
<evidence type="ECO:0000256" key="3">
    <source>
        <dbReference type="ARBA" id="ARBA00022692"/>
    </source>
</evidence>
<dbReference type="PANTHER" id="PTHR21624">
    <property type="entry name" value="STEROL DESATURASE-RELATED PROTEIN"/>
    <property type="match status" value="1"/>
</dbReference>
<feature type="transmembrane region" description="Helical" evidence="14">
    <location>
        <begin position="418"/>
        <end position="439"/>
    </location>
</feature>
<organism evidence="17 18">
    <name type="scientific">Aphidius gifuensis</name>
    <name type="common">Parasitoid wasp</name>
    <dbReference type="NCBI Taxonomy" id="684658"/>
    <lineage>
        <taxon>Eukaryota</taxon>
        <taxon>Metazoa</taxon>
        <taxon>Ecdysozoa</taxon>
        <taxon>Arthropoda</taxon>
        <taxon>Hexapoda</taxon>
        <taxon>Insecta</taxon>
        <taxon>Pterygota</taxon>
        <taxon>Neoptera</taxon>
        <taxon>Endopterygota</taxon>
        <taxon>Hymenoptera</taxon>
        <taxon>Apocrita</taxon>
        <taxon>Ichneumonoidea</taxon>
        <taxon>Braconidae</taxon>
        <taxon>Aphidiinae</taxon>
        <taxon>Aphidius</taxon>
    </lineage>
</organism>
<evidence type="ECO:0000256" key="14">
    <source>
        <dbReference type="SAM" id="Phobius"/>
    </source>
</evidence>
<keyword evidence="7" id="KW-0408">Iron</keyword>
<dbReference type="EC" id="1.14.16.5" evidence="11"/>
<dbReference type="Pfam" id="PF24858">
    <property type="entry name" value="AGMP_C"/>
    <property type="match status" value="1"/>
</dbReference>
<keyword evidence="4" id="KW-0256">Endoplasmic reticulum</keyword>
<comment type="similarity">
    <text evidence="10">Belongs to the sterol desaturase family. TMEM195 subfamily.</text>
</comment>
<evidence type="ECO:0000256" key="13">
    <source>
        <dbReference type="ARBA" id="ARBA00047556"/>
    </source>
</evidence>
<comment type="cofactor">
    <cofactor evidence="1">
        <name>Fe cation</name>
        <dbReference type="ChEBI" id="CHEBI:24875"/>
    </cofactor>
</comment>
<dbReference type="Proteomes" id="UP000639338">
    <property type="component" value="Unassembled WGS sequence"/>
</dbReference>
<gene>
    <name evidence="17" type="ORF">HCN44_003852</name>
</gene>
<proteinExistence type="inferred from homology"/>
<name>A0A834XVV9_APHGI</name>
<evidence type="ECO:0000256" key="2">
    <source>
        <dbReference type="ARBA" id="ARBA00004477"/>
    </source>
</evidence>
<dbReference type="PANTHER" id="PTHR21624:SF1">
    <property type="entry name" value="ALKYLGLYCEROL MONOOXYGENASE"/>
    <property type="match status" value="1"/>
</dbReference>
<dbReference type="GO" id="GO:0005789">
    <property type="term" value="C:endoplasmic reticulum membrane"/>
    <property type="evidence" value="ECO:0007669"/>
    <property type="project" value="UniProtKB-SubCell"/>
</dbReference>
<dbReference type="InterPro" id="IPR051689">
    <property type="entry name" value="Sterol_desaturase/TMEM195"/>
</dbReference>
<evidence type="ECO:0000259" key="16">
    <source>
        <dbReference type="Pfam" id="PF24858"/>
    </source>
</evidence>
<keyword evidence="5 14" id="KW-1133">Transmembrane helix</keyword>
<evidence type="ECO:0000256" key="4">
    <source>
        <dbReference type="ARBA" id="ARBA00022824"/>
    </source>
</evidence>
<keyword evidence="9 14" id="KW-0472">Membrane</keyword>
<evidence type="ECO:0000256" key="11">
    <source>
        <dbReference type="ARBA" id="ARBA00039026"/>
    </source>
</evidence>
<evidence type="ECO:0000313" key="17">
    <source>
        <dbReference type="EMBL" id="KAF7994380.1"/>
    </source>
</evidence>
<keyword evidence="6" id="KW-0560">Oxidoreductase</keyword>
<sequence length="448" mass="53630">MNETCDELVDHNYMLEKFKHAGKLWYIVDPYETTFENYQDVPDYHKQIWLSFFVLIILEQVILFSKKKSTFRFNDHFTSLSHWILQESSRLCLRGAEYYTYIKIYENYRIINLPWNSICTWYITALGVDFCYYWVHRANHEVHFLWSQHQVHHSSEEFNLVVGLRQSVLQQWCSFMFYLPLAVFIPPSHFVAHHQFNLIYQLWIHTTLIDDLGLLEFVLNTPKHHRIHHGCNLYCLDKNYGGVLIIWDRLFGTFQEKLPNQDIIYGLVVSARKFNPIYLQTFYTRAMINQSIKMKTMSDKIGVLWKGPSWLPGLPRLGLDEFKVNVTSRSIYDPQLPIWQKIYIIIHFVIVFYFHYQLYQAKQNCKLFNSSLVINNVITLTTIGLLFDKFKYASVVELFRCSMQFIFIKYYLNNDNTTYELICSVYLICCCLWIMEIIYNATTSIRRL</sequence>
<keyword evidence="3 14" id="KW-0812">Transmembrane</keyword>
<dbReference type="GO" id="GO:0050479">
    <property type="term" value="F:glyceryl-ether monooxygenase activity"/>
    <property type="evidence" value="ECO:0007669"/>
    <property type="project" value="UniProtKB-EC"/>
</dbReference>
<evidence type="ECO:0000256" key="1">
    <source>
        <dbReference type="ARBA" id="ARBA00001962"/>
    </source>
</evidence>
<dbReference type="EMBL" id="JACMRX010000002">
    <property type="protein sequence ID" value="KAF7994380.1"/>
    <property type="molecule type" value="Genomic_DNA"/>
</dbReference>
<accession>A0A834XVV9</accession>
<dbReference type="GO" id="GO:0005506">
    <property type="term" value="F:iron ion binding"/>
    <property type="evidence" value="ECO:0007669"/>
    <property type="project" value="InterPro"/>
</dbReference>
<evidence type="ECO:0000256" key="5">
    <source>
        <dbReference type="ARBA" id="ARBA00022989"/>
    </source>
</evidence>
<dbReference type="AlphaFoldDB" id="A0A834XVV9"/>